<accession>F0V053</accession>
<reference evidence="1" key="1">
    <citation type="journal article" date="2011" name="J. Mol. Evol.">
        <title>Deleterious Mutations of a Claw Keratin in Multiple Taxa of Reptiles.</title>
        <authorList>
            <person name="Dalla Valle L."/>
            <person name="Benato F."/>
            <person name="Rossi C."/>
            <person name="Alibardi L."/>
            <person name="Tschachler E."/>
            <person name="Eckhart L."/>
        </authorList>
    </citation>
    <scope>NUCLEOTIDE SEQUENCE</scope>
    <source>
        <tissue evidence="1">Liver</tissue>
    </source>
</reference>
<dbReference type="EMBL" id="FN645658">
    <property type="protein sequence ID" value="CBI83136.1"/>
    <property type="molecule type" value="Genomic_DNA"/>
</dbReference>
<gene>
    <name evidence="1" type="primary">ha1</name>
</gene>
<organism evidence="1">
    <name type="scientific">Anguis fragilis</name>
    <name type="common">Slow worm</name>
    <dbReference type="NCBI Taxonomy" id="102178"/>
    <lineage>
        <taxon>Eukaryota</taxon>
        <taxon>Metazoa</taxon>
        <taxon>Chordata</taxon>
        <taxon>Craniata</taxon>
        <taxon>Vertebrata</taxon>
        <taxon>Euteleostomi</taxon>
        <taxon>Lepidosauria</taxon>
        <taxon>Squamata</taxon>
        <taxon>Bifurcata</taxon>
        <taxon>Unidentata</taxon>
        <taxon>Episquamata</taxon>
        <taxon>Toxicofera</taxon>
        <taxon>Anguimorpha</taxon>
        <taxon>Neoanguimorpha</taxon>
        <taxon>Anguioidea</taxon>
        <taxon>Anguidae</taxon>
        <taxon>Anguis</taxon>
    </lineage>
</organism>
<sequence length="100" mass="10301">PNRPCDPECTTAIRSSVCRPVCVPEPVCAPVYPPNCMTVVEPKLVEPKLAPSCVNPCGPVCAPCGPPPCGPPVCGPCRPACPPPCGSCPPGPRINTKICR</sequence>
<feature type="non-terminal residue" evidence="1">
    <location>
        <position position="100"/>
    </location>
</feature>
<evidence type="ECO:0000313" key="1">
    <source>
        <dbReference type="EMBL" id="CBI83136.1"/>
    </source>
</evidence>
<proteinExistence type="predicted"/>
<protein>
    <submittedName>
        <fullName evidence="1">Hair keratin-like claw keratin HA1</fullName>
    </submittedName>
</protein>
<name>F0V053_ANGFR</name>
<keyword evidence="1" id="KW-0416">Keratin</keyword>
<dbReference type="GO" id="GO:0005882">
    <property type="term" value="C:intermediate filament"/>
    <property type="evidence" value="ECO:0007669"/>
    <property type="project" value="UniProtKB-KW"/>
</dbReference>
<dbReference type="AlphaFoldDB" id="F0V053"/>
<feature type="non-terminal residue" evidence="1">
    <location>
        <position position="1"/>
    </location>
</feature>